<dbReference type="STRING" id="48698.ENSPFOP00000017932"/>
<evidence type="ECO:0000313" key="3">
    <source>
        <dbReference type="Proteomes" id="UP000028760"/>
    </source>
</evidence>
<reference evidence="3" key="1">
    <citation type="submission" date="2013-10" db="EMBL/GenBank/DDBJ databases">
        <authorList>
            <person name="Schartl M."/>
            <person name="Warren W."/>
        </authorList>
    </citation>
    <scope>NUCLEOTIDE SEQUENCE [LARGE SCALE GENOMIC DNA]</scope>
    <source>
        <strain evidence="3">female</strain>
    </source>
</reference>
<dbReference type="InterPro" id="IPR036179">
    <property type="entry name" value="Ig-like_dom_sf"/>
</dbReference>
<feature type="domain" description="Ig-like" evidence="1">
    <location>
        <begin position="128"/>
        <end position="215"/>
    </location>
</feature>
<dbReference type="SMART" id="SM00409">
    <property type="entry name" value="IG"/>
    <property type="match status" value="4"/>
</dbReference>
<dbReference type="SUPFAM" id="SSF48726">
    <property type="entry name" value="Immunoglobulin"/>
    <property type="match status" value="4"/>
</dbReference>
<dbReference type="OMA" id="MEINNCC"/>
<dbReference type="SMART" id="SM00408">
    <property type="entry name" value="IGc2"/>
    <property type="match status" value="3"/>
</dbReference>
<feature type="domain" description="Ig-like" evidence="1">
    <location>
        <begin position="313"/>
        <end position="393"/>
    </location>
</feature>
<reference evidence="2" key="3">
    <citation type="submission" date="2025-09" db="UniProtKB">
        <authorList>
            <consortium name="Ensembl"/>
        </authorList>
    </citation>
    <scope>IDENTIFICATION</scope>
</reference>
<dbReference type="InterPro" id="IPR007110">
    <property type="entry name" value="Ig-like_dom"/>
</dbReference>
<dbReference type="Gene3D" id="2.60.40.10">
    <property type="entry name" value="Immunoglobulins"/>
    <property type="match status" value="4"/>
</dbReference>
<dbReference type="Pfam" id="PF13895">
    <property type="entry name" value="Ig_2"/>
    <property type="match status" value="2"/>
</dbReference>
<dbReference type="PROSITE" id="PS50835">
    <property type="entry name" value="IG_LIKE"/>
    <property type="match status" value="3"/>
</dbReference>
<dbReference type="CDD" id="cd00096">
    <property type="entry name" value="Ig"/>
    <property type="match status" value="1"/>
</dbReference>
<dbReference type="Proteomes" id="UP000028760">
    <property type="component" value="Unassembled WGS sequence"/>
</dbReference>
<evidence type="ECO:0000259" key="1">
    <source>
        <dbReference type="PROSITE" id="PS50835"/>
    </source>
</evidence>
<dbReference type="InterPro" id="IPR013783">
    <property type="entry name" value="Ig-like_fold"/>
</dbReference>
<name>A0A087YIS9_POEFO</name>
<proteinExistence type="predicted"/>
<sequence length="420" mass="46347">MGFNVGPAQINLKALFSIPWVRGQNGWSVTYSSSQICTIKGSTVDLKCNYTHPDTVGDTVIEVRKLIWYTKGDNYAPVDLKDDQDYAGRIKYKHGCTVAIRDVRESDSAVYKFRFITNHQNGKYTGSPGVTLSVSAVELQVIKWERKQSGTRAEMTCKSKCLSDLHPYIWVKNGHVSLKVTECVNDSQLVFESIQSSDSGEYYCTSENMLNQVTSEGMFIDVKYPPSFPIVSHSFSGEVVEGDSVTLACSADANPAATYTWYKEHEANPLSKGPKLVFRSVQSSDSGKYFCTAENVLKRMTSGSILINVEYAPNLPRISLSASEIMEGISLTLSCSSDSNPAANYTWFKENEKTPQSSGQNLTITNIGRQHSGLYFCEAHNSRGSHKSAIHLTVAASKSAKALISVIYADGPFLFTFCVY</sequence>
<organism evidence="2 3">
    <name type="scientific">Poecilia formosa</name>
    <name type="common">Amazon molly</name>
    <name type="synonym">Limia formosa</name>
    <dbReference type="NCBI Taxonomy" id="48698"/>
    <lineage>
        <taxon>Eukaryota</taxon>
        <taxon>Metazoa</taxon>
        <taxon>Chordata</taxon>
        <taxon>Craniata</taxon>
        <taxon>Vertebrata</taxon>
        <taxon>Euteleostomi</taxon>
        <taxon>Actinopterygii</taxon>
        <taxon>Neopterygii</taxon>
        <taxon>Teleostei</taxon>
        <taxon>Neoteleostei</taxon>
        <taxon>Acanthomorphata</taxon>
        <taxon>Ovalentaria</taxon>
        <taxon>Atherinomorphae</taxon>
        <taxon>Cyprinodontiformes</taxon>
        <taxon>Poeciliidae</taxon>
        <taxon>Poeciliinae</taxon>
        <taxon>Poecilia</taxon>
    </lineage>
</organism>
<dbReference type="GeneTree" id="ENSGT01010000222294"/>
<dbReference type="InterPro" id="IPR003599">
    <property type="entry name" value="Ig_sub"/>
</dbReference>
<dbReference type="AlphaFoldDB" id="A0A087YIS9"/>
<dbReference type="InterPro" id="IPR003598">
    <property type="entry name" value="Ig_sub2"/>
</dbReference>
<dbReference type="PANTHER" id="PTHR46013:SF4">
    <property type="entry name" value="B-CELL RECEPTOR CD22-RELATED"/>
    <property type="match status" value="1"/>
</dbReference>
<dbReference type="eggNOG" id="KOG4475">
    <property type="taxonomic scope" value="Eukaryota"/>
</dbReference>
<keyword evidence="3" id="KW-1185">Reference proteome</keyword>
<reference evidence="2" key="2">
    <citation type="submission" date="2025-08" db="UniProtKB">
        <authorList>
            <consortium name="Ensembl"/>
        </authorList>
    </citation>
    <scope>IDENTIFICATION</scope>
</reference>
<protein>
    <recommendedName>
        <fullName evidence="1">Ig-like domain-containing protein</fullName>
    </recommendedName>
</protein>
<dbReference type="PANTHER" id="PTHR46013">
    <property type="entry name" value="VASCULAR CELL ADHESION MOLECULE 1"/>
    <property type="match status" value="1"/>
</dbReference>
<feature type="domain" description="Ig-like" evidence="1">
    <location>
        <begin position="226"/>
        <end position="302"/>
    </location>
</feature>
<evidence type="ECO:0000313" key="2">
    <source>
        <dbReference type="Ensembl" id="ENSPFOP00000017932.1"/>
    </source>
</evidence>
<accession>A0A087YIS9</accession>
<dbReference type="EMBL" id="AYCK01022621">
    <property type="status" value="NOT_ANNOTATED_CDS"/>
    <property type="molecule type" value="Genomic_DNA"/>
</dbReference>
<dbReference type="Ensembl" id="ENSPFOT00000017954.1">
    <property type="protein sequence ID" value="ENSPFOP00000017932.1"/>
    <property type="gene ID" value="ENSPFOG00000017852.1"/>
</dbReference>